<keyword evidence="12" id="KW-1185">Reference proteome</keyword>
<comment type="subcellular location">
    <subcellularLocation>
        <location evidence="9">Cytoplasm</location>
    </subcellularLocation>
</comment>
<dbReference type="GO" id="GO:0051391">
    <property type="term" value="P:tRNA acetylation"/>
    <property type="evidence" value="ECO:0007669"/>
    <property type="project" value="UniProtKB-UniRule"/>
</dbReference>
<dbReference type="InterPro" id="IPR007807">
    <property type="entry name" value="TcmA/NAT10_helicase"/>
</dbReference>
<evidence type="ECO:0000259" key="10">
    <source>
        <dbReference type="PROSITE" id="PS51186"/>
    </source>
</evidence>
<dbReference type="GO" id="GO:0002101">
    <property type="term" value="P:tRNA wobble cytosine modification"/>
    <property type="evidence" value="ECO:0007669"/>
    <property type="project" value="UniProtKB-UniRule"/>
</dbReference>
<keyword evidence="1 9" id="KW-0963">Cytoplasm</keyword>
<evidence type="ECO:0000256" key="6">
    <source>
        <dbReference type="ARBA" id="ARBA00022840"/>
    </source>
</evidence>
<evidence type="ECO:0000256" key="5">
    <source>
        <dbReference type="ARBA" id="ARBA00022741"/>
    </source>
</evidence>
<comment type="similarity">
    <text evidence="9">Belongs to the TmcA family.</text>
</comment>
<dbReference type="CDD" id="cd04301">
    <property type="entry name" value="NAT_SF"/>
    <property type="match status" value="1"/>
</dbReference>
<dbReference type="AlphaFoldDB" id="A0A0J7JEY3"/>
<evidence type="ECO:0000256" key="3">
    <source>
        <dbReference type="ARBA" id="ARBA00022679"/>
    </source>
</evidence>
<keyword evidence="7 9" id="KW-0694">RNA-binding</keyword>
<dbReference type="Gene3D" id="1.20.120.890">
    <property type="entry name" value="tRNA(Met) cytidine acetyltransferase, tail domain"/>
    <property type="match status" value="1"/>
</dbReference>
<accession>A0A0J7JEY3</accession>
<evidence type="ECO:0000313" key="11">
    <source>
        <dbReference type="EMBL" id="KMQ76702.1"/>
    </source>
</evidence>
<protein>
    <recommendedName>
        <fullName evidence="9">tRNA(Met) cytidine acetyltransferase TmcA</fullName>
        <ecNumber evidence="9">2.3.1.193</ecNumber>
    </recommendedName>
</protein>
<dbReference type="PANTHER" id="PTHR10925:SF5">
    <property type="entry name" value="RNA CYTIDINE ACETYLTRANSFERASE"/>
    <property type="match status" value="1"/>
</dbReference>
<dbReference type="Proteomes" id="UP000036102">
    <property type="component" value="Unassembled WGS sequence"/>
</dbReference>
<feature type="binding site" evidence="9">
    <location>
        <begin position="506"/>
        <end position="508"/>
    </location>
    <ligand>
        <name>acetyl-CoA</name>
        <dbReference type="ChEBI" id="CHEBI:57288"/>
    </ligand>
</feature>
<evidence type="ECO:0000256" key="1">
    <source>
        <dbReference type="ARBA" id="ARBA00022490"/>
    </source>
</evidence>
<dbReference type="InterPro" id="IPR038321">
    <property type="entry name" value="TmcA_C_sf"/>
</dbReference>
<evidence type="ECO:0000313" key="12">
    <source>
        <dbReference type="Proteomes" id="UP000036102"/>
    </source>
</evidence>
<comment type="caution">
    <text evidence="11">The sequence shown here is derived from an EMBL/GenBank/DDBJ whole genome shotgun (WGS) entry which is preliminary data.</text>
</comment>
<dbReference type="InterPro" id="IPR032672">
    <property type="entry name" value="TmcA/NAT10/Kre33"/>
</dbReference>
<dbReference type="PATRIC" id="fig|1658765.3.peg.2941"/>
<dbReference type="SUPFAM" id="SSF52540">
    <property type="entry name" value="P-loop containing nucleoside triphosphate hydrolases"/>
    <property type="match status" value="1"/>
</dbReference>
<comment type="caution">
    <text evidence="9">Lacks conserved residue(s) required for the propagation of feature annotation.</text>
</comment>
<dbReference type="SUPFAM" id="SSF55729">
    <property type="entry name" value="Acyl-CoA N-acyltransferases (Nat)"/>
    <property type="match status" value="1"/>
</dbReference>
<organism evidence="11 12">
    <name type="scientific">Marinobacter subterrani</name>
    <dbReference type="NCBI Taxonomy" id="1658765"/>
    <lineage>
        <taxon>Bacteria</taxon>
        <taxon>Pseudomonadati</taxon>
        <taxon>Pseudomonadota</taxon>
        <taxon>Gammaproteobacteria</taxon>
        <taxon>Pseudomonadales</taxon>
        <taxon>Marinobacteraceae</taxon>
        <taxon>Marinobacter</taxon>
    </lineage>
</organism>
<dbReference type="InterPro" id="IPR000182">
    <property type="entry name" value="GNAT_dom"/>
</dbReference>
<evidence type="ECO:0000256" key="8">
    <source>
        <dbReference type="ARBA" id="ARBA00023315"/>
    </source>
</evidence>
<dbReference type="GO" id="GO:0051392">
    <property type="term" value="F:tRNA cytidine N4-acetyltransferase activity"/>
    <property type="evidence" value="ECO:0007669"/>
    <property type="project" value="UniProtKB-UniRule"/>
</dbReference>
<dbReference type="GO" id="GO:1904812">
    <property type="term" value="P:rRNA acetylation involved in maturation of SSU-rRNA"/>
    <property type="evidence" value="ECO:0007669"/>
    <property type="project" value="TreeGrafter"/>
</dbReference>
<comment type="catalytic activity">
    <reaction evidence="9">
        <text>cytidine(34) in elongator tRNA(Met) + acetyl-CoA + ATP + H2O = N(4)-acetylcytidine(34) in elongator tRNA(Met) + ADP + phosphate + CoA + H(+)</text>
        <dbReference type="Rhea" id="RHEA:43788"/>
        <dbReference type="Rhea" id="RHEA-COMP:10693"/>
        <dbReference type="Rhea" id="RHEA-COMP:10694"/>
        <dbReference type="ChEBI" id="CHEBI:15377"/>
        <dbReference type="ChEBI" id="CHEBI:15378"/>
        <dbReference type="ChEBI" id="CHEBI:30616"/>
        <dbReference type="ChEBI" id="CHEBI:43474"/>
        <dbReference type="ChEBI" id="CHEBI:57287"/>
        <dbReference type="ChEBI" id="CHEBI:57288"/>
        <dbReference type="ChEBI" id="CHEBI:74900"/>
        <dbReference type="ChEBI" id="CHEBI:82748"/>
        <dbReference type="ChEBI" id="CHEBI:456216"/>
        <dbReference type="EC" id="2.3.1.193"/>
    </reaction>
</comment>
<dbReference type="GO" id="GO:0000049">
    <property type="term" value="F:tRNA binding"/>
    <property type="evidence" value="ECO:0007669"/>
    <property type="project" value="UniProtKB-UniRule"/>
</dbReference>
<dbReference type="GO" id="GO:1990883">
    <property type="term" value="F:18S rRNA cytidine N-acetyltransferase activity"/>
    <property type="evidence" value="ECO:0007669"/>
    <property type="project" value="TreeGrafter"/>
</dbReference>
<evidence type="ECO:0000256" key="2">
    <source>
        <dbReference type="ARBA" id="ARBA00022555"/>
    </source>
</evidence>
<dbReference type="Pfam" id="PF13718">
    <property type="entry name" value="GNAT_acetyltr_2"/>
    <property type="match status" value="1"/>
</dbReference>
<proteinExistence type="inferred from homology"/>
<keyword evidence="6 9" id="KW-0067">ATP-binding</keyword>
<keyword evidence="5 9" id="KW-0547">Nucleotide-binding</keyword>
<evidence type="ECO:0000256" key="4">
    <source>
        <dbReference type="ARBA" id="ARBA00022694"/>
    </source>
</evidence>
<dbReference type="InterPro" id="IPR013562">
    <property type="entry name" value="TmcA/NAT10_N"/>
</dbReference>
<dbReference type="PROSITE" id="PS51186">
    <property type="entry name" value="GNAT"/>
    <property type="match status" value="1"/>
</dbReference>
<name>A0A0J7JEY3_9GAMM</name>
<dbReference type="Pfam" id="PF05127">
    <property type="entry name" value="NAT10_TcmA_helicase"/>
    <property type="match status" value="1"/>
</dbReference>
<dbReference type="InterPro" id="IPR024914">
    <property type="entry name" value="tRNA_acetyltr_TmcA"/>
</dbReference>
<dbReference type="STRING" id="1658765.Msub_12916"/>
<feature type="binding site" evidence="9">
    <location>
        <position position="362"/>
    </location>
    <ligand>
        <name>ATP</name>
        <dbReference type="ChEBI" id="CHEBI:30616"/>
    </ligand>
</feature>
<reference evidence="11 12" key="1">
    <citation type="submission" date="2015-06" db="EMBL/GenBank/DDBJ databases">
        <title>Marinobacter subterrani, a genetically tractable neutrophilic iron-oxidizing strain isolated from the Soudan Iron Mine.</title>
        <authorList>
            <person name="Bonis B.M."/>
            <person name="Gralnick J.A."/>
        </authorList>
    </citation>
    <scope>NUCLEOTIDE SEQUENCE [LARGE SCALE GENOMIC DNA]</scope>
    <source>
        <strain evidence="11 12">JG233</strain>
    </source>
</reference>
<keyword evidence="4 9" id="KW-0819">tRNA processing</keyword>
<dbReference type="RefSeq" id="WP_048496636.1">
    <property type="nucleotide sequence ID" value="NZ_LFBU01000001.1"/>
</dbReference>
<dbReference type="Gene3D" id="3.40.50.11040">
    <property type="match status" value="1"/>
</dbReference>
<keyword evidence="3 9" id="KW-0808">Transferase</keyword>
<evidence type="ECO:0000256" key="7">
    <source>
        <dbReference type="ARBA" id="ARBA00022884"/>
    </source>
</evidence>
<keyword evidence="8 9" id="KW-0012">Acyltransferase</keyword>
<evidence type="ECO:0000256" key="9">
    <source>
        <dbReference type="HAMAP-Rule" id="MF_01886"/>
    </source>
</evidence>
<sequence>MRHAGSDQLPDLAAWQRLQRSLATSGERRLVLLEGDRDAAVQWLAALLPGLAMTTGVWTGPAEDSPDHRLNQLVPSSARKWLGRELSVIAWDGWQGNPPDAFAALSGALTAGGLLFWLMPPLHQWRRFADPDYGRTGLDHDGGHPFAARMAGLVSDHPAVIRVFPDQTALPRLPVPALPETGFRVETTSDQQHLIGRLVRFGLGRRRRPVVVTADRGRGKSAALGIAAAKLLQQGRRNILVSAPAHHNVETLFRHARETLGDQLENESPGELTTRAGCCLKYLPIRDMLAAGPEAEVVMVDEAAAIPAPLLKAVLLGWPRVAFATTVHGYEGAGRGFAIRFRRVLDQWTPHWQALTLAQPVRWAEGDPLEALISELFMLAADEGEPTETSGPGEQLIIEPWQPARTTDTELSAAFGLLVDAHYRTSPADLRQWLDDPAAHSWRARIGDRTVGVLWCALEGGLAPALADQISLGTRRIRGHLLPQSLASHSGYPEAASLRCLRVVRIAVAADSRRLGIGHRLVEAARDVASHQGLDYLGTSFGGSTDLLAFWQGCGLQVVRTGLHQEASSGEYPLQMLLGLSSSGREMAGRIRSRLARHWLTLAPENWPELEPSLLAGITADLPPGPRPDSDDLRDLHHFANGHRGFRMTVPVLRQLSRVPGVMAWLLHQEPLALWCRAVLQGRSWQRIQAERLCLGQKDGEDGLRQLVRDLLENGPEL</sequence>
<dbReference type="GO" id="GO:0005737">
    <property type="term" value="C:cytoplasm"/>
    <property type="evidence" value="ECO:0007669"/>
    <property type="project" value="UniProtKB-SubCell"/>
</dbReference>
<comment type="function">
    <text evidence="9">Catalyzes the formation of N(4)-acetylcytidine (ac(4)C) at the wobble position of tRNA(Met), by using acetyl-CoA as an acetyl donor and ATP (or GTP).</text>
</comment>
<gene>
    <name evidence="9" type="primary">tmcA</name>
    <name evidence="11" type="ORF">Msub_12916</name>
</gene>
<dbReference type="Gene3D" id="3.40.50.300">
    <property type="entry name" value="P-loop containing nucleotide triphosphate hydrolases"/>
    <property type="match status" value="1"/>
</dbReference>
<dbReference type="InterPro" id="IPR016181">
    <property type="entry name" value="Acyl_CoA_acyltransferase"/>
</dbReference>
<dbReference type="Gene3D" id="3.40.630.30">
    <property type="match status" value="1"/>
</dbReference>
<dbReference type="InterPro" id="IPR027417">
    <property type="entry name" value="P-loop_NTPase"/>
</dbReference>
<dbReference type="PANTHER" id="PTHR10925">
    <property type="entry name" value="N-ACETYLTRANSFERASE 10"/>
    <property type="match status" value="1"/>
</dbReference>
<feature type="binding site" evidence="9">
    <location>
        <position position="191"/>
    </location>
    <ligand>
        <name>ATP</name>
        <dbReference type="ChEBI" id="CHEBI:30616"/>
    </ligand>
</feature>
<dbReference type="EMBL" id="LFBU01000001">
    <property type="protein sequence ID" value="KMQ76702.1"/>
    <property type="molecule type" value="Genomic_DNA"/>
</dbReference>
<dbReference type="OrthoDB" id="5578851at2"/>
<dbReference type="HAMAP" id="MF_01886">
    <property type="entry name" value="tRNA_acetyltr_TmcA"/>
    <property type="match status" value="1"/>
</dbReference>
<dbReference type="Pfam" id="PF08351">
    <property type="entry name" value="TmcA_N"/>
    <property type="match status" value="1"/>
</dbReference>
<dbReference type="EC" id="2.3.1.193" evidence="9"/>
<dbReference type="GO" id="GO:0005524">
    <property type="term" value="F:ATP binding"/>
    <property type="evidence" value="ECO:0007669"/>
    <property type="project" value="UniProtKB-UniRule"/>
</dbReference>
<keyword evidence="2 9" id="KW-0820">tRNA-binding</keyword>
<feature type="domain" description="N-acetyltransferase" evidence="10">
    <location>
        <begin position="396"/>
        <end position="579"/>
    </location>
</feature>